<name>A0A6G1QWU6_CHAAH</name>
<organism evidence="3 4">
    <name type="scientific">Channa argus</name>
    <name type="common">Northern snakehead</name>
    <name type="synonym">Ophicephalus argus</name>
    <dbReference type="NCBI Taxonomy" id="215402"/>
    <lineage>
        <taxon>Eukaryota</taxon>
        <taxon>Metazoa</taxon>
        <taxon>Chordata</taxon>
        <taxon>Craniata</taxon>
        <taxon>Vertebrata</taxon>
        <taxon>Euteleostomi</taxon>
        <taxon>Actinopterygii</taxon>
        <taxon>Neopterygii</taxon>
        <taxon>Teleostei</taxon>
        <taxon>Neoteleostei</taxon>
        <taxon>Acanthomorphata</taxon>
        <taxon>Anabantaria</taxon>
        <taxon>Anabantiformes</taxon>
        <taxon>Channoidei</taxon>
        <taxon>Channidae</taxon>
        <taxon>Channa</taxon>
    </lineage>
</organism>
<feature type="region of interest" description="Disordered" evidence="1">
    <location>
        <begin position="62"/>
        <end position="100"/>
    </location>
</feature>
<feature type="transmembrane region" description="Helical" evidence="2">
    <location>
        <begin position="105"/>
        <end position="128"/>
    </location>
</feature>
<keyword evidence="2" id="KW-0812">Transmembrane</keyword>
<evidence type="ECO:0000313" key="4">
    <source>
        <dbReference type="Proteomes" id="UP000503349"/>
    </source>
</evidence>
<evidence type="ECO:0000256" key="1">
    <source>
        <dbReference type="SAM" id="MobiDB-lite"/>
    </source>
</evidence>
<dbReference type="AlphaFoldDB" id="A0A6G1QWU6"/>
<keyword evidence="2" id="KW-0472">Membrane</keyword>
<evidence type="ECO:0000313" key="3">
    <source>
        <dbReference type="EMBL" id="KAF3707092.1"/>
    </source>
</evidence>
<reference evidence="4" key="2">
    <citation type="submission" date="2019-02" db="EMBL/GenBank/DDBJ databases">
        <title>Opniocepnalus argus Var Kimnra genome.</title>
        <authorList>
            <person name="Zhou C."/>
            <person name="Xiao S."/>
        </authorList>
    </citation>
    <scope>NUCLEOTIDE SEQUENCE [LARGE SCALE GENOMIC DNA]</scope>
</reference>
<feature type="compositionally biased region" description="Basic and acidic residues" evidence="1">
    <location>
        <begin position="210"/>
        <end position="230"/>
    </location>
</feature>
<dbReference type="Proteomes" id="UP000503349">
    <property type="component" value="Chromosome 1"/>
</dbReference>
<gene>
    <name evidence="3" type="ORF">EXN66_Car000265</name>
</gene>
<dbReference type="InterPro" id="IPR013783">
    <property type="entry name" value="Ig-like_fold"/>
</dbReference>
<protein>
    <submittedName>
        <fullName evidence="3">Uncharacterized protein</fullName>
    </submittedName>
</protein>
<proteinExistence type="predicted"/>
<dbReference type="Gene3D" id="2.60.40.10">
    <property type="entry name" value="Immunoglobulins"/>
    <property type="match status" value="1"/>
</dbReference>
<keyword evidence="4" id="KW-1185">Reference proteome</keyword>
<sequence length="255" mass="27695">MYVSITQLNKSDSGLYRCGLARSWFPDSHDEFKIIVTEASTSSLPSTALQPSTTSCTFSSLSSSSSPSSSSPFSLTRSLSSSSGRFTTSSSTETYKQPETGSSGAALVISLILVFMIIILSVAVLIFCRKRSSKFKGSPVETVYDNVRESSRVYEEVRDPVEASTVYTLIHQDEVRTTDIYSLATATCAQYTEDNSGNLVYSEVDVPKREASSPCADTDKVVYSEPRVEASSRSLPEDASPPLYSVALPQEKLLC</sequence>
<feature type="compositionally biased region" description="Low complexity" evidence="1">
    <location>
        <begin position="62"/>
        <end position="92"/>
    </location>
</feature>
<reference evidence="3 4" key="1">
    <citation type="submission" date="2019-02" db="EMBL/GenBank/DDBJ databases">
        <title>Opniocepnalus argus genome.</title>
        <authorList>
            <person name="Zhou C."/>
            <person name="Xiao S."/>
        </authorList>
    </citation>
    <scope>NUCLEOTIDE SEQUENCE [LARGE SCALE GENOMIC DNA]</scope>
    <source>
        <strain evidence="3">OARG1902GOOAL</strain>
        <tissue evidence="3">Muscle</tissue>
    </source>
</reference>
<keyword evidence="2" id="KW-1133">Transmembrane helix</keyword>
<evidence type="ECO:0000256" key="2">
    <source>
        <dbReference type="SAM" id="Phobius"/>
    </source>
</evidence>
<accession>A0A6G1QWU6</accession>
<feature type="region of interest" description="Disordered" evidence="1">
    <location>
        <begin position="210"/>
        <end position="242"/>
    </location>
</feature>
<dbReference type="EMBL" id="CM015712">
    <property type="protein sequence ID" value="KAF3707092.1"/>
    <property type="molecule type" value="Genomic_DNA"/>
</dbReference>